<keyword evidence="1" id="KW-0812">Transmembrane</keyword>
<organism evidence="2 3">
    <name type="scientific">Macrolepiota fuliginosa MF-IS2</name>
    <dbReference type="NCBI Taxonomy" id="1400762"/>
    <lineage>
        <taxon>Eukaryota</taxon>
        <taxon>Fungi</taxon>
        <taxon>Dikarya</taxon>
        <taxon>Basidiomycota</taxon>
        <taxon>Agaricomycotina</taxon>
        <taxon>Agaricomycetes</taxon>
        <taxon>Agaricomycetidae</taxon>
        <taxon>Agaricales</taxon>
        <taxon>Agaricineae</taxon>
        <taxon>Agaricaceae</taxon>
        <taxon>Macrolepiota</taxon>
    </lineage>
</organism>
<keyword evidence="3" id="KW-1185">Reference proteome</keyword>
<feature type="transmembrane region" description="Helical" evidence="1">
    <location>
        <begin position="6"/>
        <end position="27"/>
    </location>
</feature>
<protein>
    <submittedName>
        <fullName evidence="2">Uncharacterized protein</fullName>
    </submittedName>
</protein>
<dbReference type="OrthoDB" id="2896404at2759"/>
<feature type="transmembrane region" description="Helical" evidence="1">
    <location>
        <begin position="248"/>
        <end position="270"/>
    </location>
</feature>
<evidence type="ECO:0000313" key="3">
    <source>
        <dbReference type="Proteomes" id="UP000807342"/>
    </source>
</evidence>
<sequence>MTLNHTLVVLFDILVLVAVILLLCTLLPAVFSKNVHRSVGWYNLMITWLVYSLSYGLLVGRQVESIEPPLGLCLFQTLLIYAVPALVSVSMVCYNIEFYLIISGLRYSNPRQPSFSRAFWLVATPWLVFLMIVLEVLLLVFPGKQLRLVSLAANNFYCHLKNLVPVQVTASVCVCAAVILIPLEVWTGFMMYRNWDVFKNLSQTDRRLFLTVYLRLILCTLVAVIGFIFSMMVFIFPGASETSLAYPAVPIFIAFAFGTQRDLLQVWLFWRLPQSYGSIIFNHGTVATASISTSGGT</sequence>
<feature type="transmembrane region" description="Helical" evidence="1">
    <location>
        <begin position="212"/>
        <end position="236"/>
    </location>
</feature>
<comment type="caution">
    <text evidence="2">The sequence shown here is derived from an EMBL/GenBank/DDBJ whole genome shotgun (WGS) entry which is preliminary data.</text>
</comment>
<feature type="transmembrane region" description="Helical" evidence="1">
    <location>
        <begin position="169"/>
        <end position="192"/>
    </location>
</feature>
<feature type="transmembrane region" description="Helical" evidence="1">
    <location>
        <begin position="118"/>
        <end position="141"/>
    </location>
</feature>
<keyword evidence="1" id="KW-0472">Membrane</keyword>
<accession>A0A9P5X9L0</accession>
<feature type="transmembrane region" description="Helical" evidence="1">
    <location>
        <begin position="78"/>
        <end position="97"/>
    </location>
</feature>
<keyword evidence="1" id="KW-1133">Transmembrane helix</keyword>
<feature type="transmembrane region" description="Helical" evidence="1">
    <location>
        <begin position="39"/>
        <end position="58"/>
    </location>
</feature>
<feature type="non-terminal residue" evidence="2">
    <location>
        <position position="297"/>
    </location>
</feature>
<dbReference type="AlphaFoldDB" id="A0A9P5X9L0"/>
<proteinExistence type="predicted"/>
<gene>
    <name evidence="2" type="ORF">P691DRAFT_708956</name>
</gene>
<dbReference type="EMBL" id="MU151256">
    <property type="protein sequence ID" value="KAF9446234.1"/>
    <property type="molecule type" value="Genomic_DNA"/>
</dbReference>
<name>A0A9P5X9L0_9AGAR</name>
<evidence type="ECO:0000313" key="2">
    <source>
        <dbReference type="EMBL" id="KAF9446234.1"/>
    </source>
</evidence>
<evidence type="ECO:0000256" key="1">
    <source>
        <dbReference type="SAM" id="Phobius"/>
    </source>
</evidence>
<reference evidence="2" key="1">
    <citation type="submission" date="2020-11" db="EMBL/GenBank/DDBJ databases">
        <authorList>
            <consortium name="DOE Joint Genome Institute"/>
            <person name="Ahrendt S."/>
            <person name="Riley R."/>
            <person name="Andreopoulos W."/>
            <person name="Labutti K."/>
            <person name="Pangilinan J."/>
            <person name="Ruiz-Duenas F.J."/>
            <person name="Barrasa J.M."/>
            <person name="Sanchez-Garcia M."/>
            <person name="Camarero S."/>
            <person name="Miyauchi S."/>
            <person name="Serrano A."/>
            <person name="Linde D."/>
            <person name="Babiker R."/>
            <person name="Drula E."/>
            <person name="Ayuso-Fernandez I."/>
            <person name="Pacheco R."/>
            <person name="Padilla G."/>
            <person name="Ferreira P."/>
            <person name="Barriuso J."/>
            <person name="Kellner H."/>
            <person name="Castanera R."/>
            <person name="Alfaro M."/>
            <person name="Ramirez L."/>
            <person name="Pisabarro A.G."/>
            <person name="Kuo A."/>
            <person name="Tritt A."/>
            <person name="Lipzen A."/>
            <person name="He G."/>
            <person name="Yan M."/>
            <person name="Ng V."/>
            <person name="Cullen D."/>
            <person name="Martin F."/>
            <person name="Rosso M.-N."/>
            <person name="Henrissat B."/>
            <person name="Hibbett D."/>
            <person name="Martinez A.T."/>
            <person name="Grigoriev I.V."/>
        </authorList>
    </citation>
    <scope>NUCLEOTIDE SEQUENCE</scope>
    <source>
        <strain evidence="2">MF-IS2</strain>
    </source>
</reference>
<dbReference type="Proteomes" id="UP000807342">
    <property type="component" value="Unassembled WGS sequence"/>
</dbReference>